<gene>
    <name evidence="1" type="ORF">JAAARDRAFT_190438</name>
</gene>
<protein>
    <submittedName>
        <fullName evidence="1">Uncharacterized protein</fullName>
    </submittedName>
</protein>
<dbReference type="InParanoid" id="A0A067QGH2"/>
<proteinExistence type="predicted"/>
<reference evidence="2" key="1">
    <citation type="journal article" date="2014" name="Proc. Natl. Acad. Sci. U.S.A.">
        <title>Extensive sampling of basidiomycete genomes demonstrates inadequacy of the white-rot/brown-rot paradigm for wood decay fungi.</title>
        <authorList>
            <person name="Riley R."/>
            <person name="Salamov A.A."/>
            <person name="Brown D.W."/>
            <person name="Nagy L.G."/>
            <person name="Floudas D."/>
            <person name="Held B.W."/>
            <person name="Levasseur A."/>
            <person name="Lombard V."/>
            <person name="Morin E."/>
            <person name="Otillar R."/>
            <person name="Lindquist E.A."/>
            <person name="Sun H."/>
            <person name="LaButti K.M."/>
            <person name="Schmutz J."/>
            <person name="Jabbour D."/>
            <person name="Luo H."/>
            <person name="Baker S.E."/>
            <person name="Pisabarro A.G."/>
            <person name="Walton J.D."/>
            <person name="Blanchette R.A."/>
            <person name="Henrissat B."/>
            <person name="Martin F."/>
            <person name="Cullen D."/>
            <person name="Hibbett D.S."/>
            <person name="Grigoriev I.V."/>
        </authorList>
    </citation>
    <scope>NUCLEOTIDE SEQUENCE [LARGE SCALE GENOMIC DNA]</scope>
    <source>
        <strain evidence="2">MUCL 33604</strain>
    </source>
</reference>
<accession>A0A067QGH2</accession>
<organism evidence="1 2">
    <name type="scientific">Jaapia argillacea MUCL 33604</name>
    <dbReference type="NCBI Taxonomy" id="933084"/>
    <lineage>
        <taxon>Eukaryota</taxon>
        <taxon>Fungi</taxon>
        <taxon>Dikarya</taxon>
        <taxon>Basidiomycota</taxon>
        <taxon>Agaricomycotina</taxon>
        <taxon>Agaricomycetes</taxon>
        <taxon>Agaricomycetidae</taxon>
        <taxon>Jaapiales</taxon>
        <taxon>Jaapiaceae</taxon>
        <taxon>Jaapia</taxon>
    </lineage>
</organism>
<evidence type="ECO:0000313" key="2">
    <source>
        <dbReference type="Proteomes" id="UP000027265"/>
    </source>
</evidence>
<evidence type="ECO:0000313" key="1">
    <source>
        <dbReference type="EMBL" id="KDQ61711.1"/>
    </source>
</evidence>
<keyword evidence="2" id="KW-1185">Reference proteome</keyword>
<name>A0A067QGH2_9AGAM</name>
<dbReference type="HOGENOM" id="CLU_111216_0_0_1"/>
<sequence length="216" mass="24479">MVDGPFSTFPHRRRRLPATTGKISVKRFVQWVASLQGTAEQVFIREISWAKEAGFPSHEYILLTFGGKDDSNPIFDTTLRLERDVNSWFKIFGSRFGLGSNCRDTVSIWSSSLAAQHSGDRTIAYIAVNRTDIDLRHIALLLEVIGAAKVWSFNCWWYAGCLWSNLARCIGSNYCRFRRPHREGQVEKFADFLAESRGSRGADEWDAMNFLPSGGC</sequence>
<dbReference type="Proteomes" id="UP000027265">
    <property type="component" value="Unassembled WGS sequence"/>
</dbReference>
<dbReference type="EMBL" id="KL197712">
    <property type="protein sequence ID" value="KDQ61711.1"/>
    <property type="molecule type" value="Genomic_DNA"/>
</dbReference>
<dbReference type="AlphaFoldDB" id="A0A067QGH2"/>